<evidence type="ECO:0000313" key="3">
    <source>
        <dbReference type="EMBL" id="CAH1782723.1"/>
    </source>
</evidence>
<dbReference type="InterPro" id="IPR053291">
    <property type="entry name" value="Ommatidial_diff-associated"/>
</dbReference>
<dbReference type="AlphaFoldDB" id="A0A8S4NMB4"/>
<feature type="transmembrane region" description="Helical" evidence="2">
    <location>
        <begin position="125"/>
        <end position="141"/>
    </location>
</feature>
<dbReference type="Proteomes" id="UP000749559">
    <property type="component" value="Unassembled WGS sequence"/>
</dbReference>
<feature type="transmembrane region" description="Helical" evidence="2">
    <location>
        <begin position="15"/>
        <end position="37"/>
    </location>
</feature>
<comment type="caution">
    <text evidence="3">The sequence shown here is derived from an EMBL/GenBank/DDBJ whole genome shotgun (WGS) entry which is preliminary data.</text>
</comment>
<keyword evidence="4" id="KW-1185">Reference proteome</keyword>
<evidence type="ECO:0000256" key="2">
    <source>
        <dbReference type="SAM" id="Phobius"/>
    </source>
</evidence>
<feature type="region of interest" description="Disordered" evidence="1">
    <location>
        <begin position="731"/>
        <end position="764"/>
    </location>
</feature>
<protein>
    <recommendedName>
        <fullName evidence="5">Protein tincar</fullName>
    </recommendedName>
</protein>
<evidence type="ECO:0008006" key="5">
    <source>
        <dbReference type="Google" id="ProtNLM"/>
    </source>
</evidence>
<keyword evidence="2" id="KW-0812">Transmembrane</keyword>
<feature type="transmembrane region" description="Helical" evidence="2">
    <location>
        <begin position="223"/>
        <end position="241"/>
    </location>
</feature>
<evidence type="ECO:0000313" key="4">
    <source>
        <dbReference type="Proteomes" id="UP000749559"/>
    </source>
</evidence>
<reference evidence="3" key="1">
    <citation type="submission" date="2022-03" db="EMBL/GenBank/DDBJ databases">
        <authorList>
            <person name="Martin C."/>
        </authorList>
    </citation>
    <scope>NUCLEOTIDE SEQUENCE</scope>
</reference>
<proteinExistence type="predicted"/>
<name>A0A8S4NMB4_OWEFU</name>
<feature type="compositionally biased region" description="Low complexity" evidence="1">
    <location>
        <begin position="742"/>
        <end position="756"/>
    </location>
</feature>
<evidence type="ECO:0000256" key="1">
    <source>
        <dbReference type="SAM" id="MobiDB-lite"/>
    </source>
</evidence>
<gene>
    <name evidence="3" type="ORF">OFUS_LOCUS9139</name>
</gene>
<keyword evidence="2" id="KW-1133">Transmembrane helix</keyword>
<accession>A0A8S4NMB4</accession>
<organism evidence="3 4">
    <name type="scientific">Owenia fusiformis</name>
    <name type="common">Polychaete worm</name>
    <dbReference type="NCBI Taxonomy" id="6347"/>
    <lineage>
        <taxon>Eukaryota</taxon>
        <taxon>Metazoa</taxon>
        <taxon>Spiralia</taxon>
        <taxon>Lophotrochozoa</taxon>
        <taxon>Annelida</taxon>
        <taxon>Polychaeta</taxon>
        <taxon>Sedentaria</taxon>
        <taxon>Canalipalpata</taxon>
        <taxon>Sabellida</taxon>
        <taxon>Oweniida</taxon>
        <taxon>Oweniidae</taxon>
        <taxon>Owenia</taxon>
    </lineage>
</organism>
<feature type="region of interest" description="Disordered" evidence="1">
    <location>
        <begin position="523"/>
        <end position="542"/>
    </location>
</feature>
<keyword evidence="2" id="KW-0472">Membrane</keyword>
<feature type="transmembrane region" description="Helical" evidence="2">
    <location>
        <begin position="273"/>
        <end position="295"/>
    </location>
</feature>
<feature type="transmembrane region" description="Helical" evidence="2">
    <location>
        <begin position="58"/>
        <end position="83"/>
    </location>
</feature>
<dbReference type="EMBL" id="CAIIXF020000005">
    <property type="protein sequence ID" value="CAH1782723.1"/>
    <property type="molecule type" value="Genomic_DNA"/>
</dbReference>
<dbReference type="OrthoDB" id="10033661at2759"/>
<dbReference type="PANTHER" id="PTHR21579:SF20">
    <property type="entry name" value="PROTEIN TINCAR"/>
    <property type="match status" value="1"/>
</dbReference>
<dbReference type="PANTHER" id="PTHR21579">
    <property type="entry name" value="PROTEIN TINCAR"/>
    <property type="match status" value="1"/>
</dbReference>
<sequence>MAGSKLTCCKCRLNLLWSIWYCALVLGAQGYLVYRAVQRVQYFNQVTWQRDNKPTIQIGIYIGFIGLSVLCMPFFVCCALMKIGNYANDGVKLGRDYEKTQGVGETDRPSRLKCLWQLMGPPAQFFHILSAFLLLVPTVFLEGEEVKQGMKHPNAAWSSELGFIFGNSANDHVNLNATSGGAALLGSPVYSNVPSPEWFNYVASLLVLSVRYPSVFWYTNKPFSAIFSIMLLINTAIYLLSHTGFTVLYKLSCTAGKLNQEIGTVLPSSAVALLYFFSNSVVYFSMIAIFLYGYFHYMEHFRKYRAVVHSAYVKPANEVQSSCLGYLPHIVATVMLLLMAAGKSPLVYDYVSVYRETYDSLMLACMIADVSFMLLWVLMWFGFTLKLNWVFKVSNGAFIEPKTNLVCGSHGEQLKPQSQQATEEVALATDAANRQSSNHTIAVVAETNEDSLDSSDQPESSQLLHQNATQRLKQSKLNKAPNQRVTFEDDDTKLKRVANGVRPPTTGEGSDVRAAGSRRVTGGSCQELSATSPNFIGTSTPENTLTRQYRHSLRSKCGQYFYSDENLGACIPEEEDNFNHNAMSQRNSIARASFPRTVPTVMPQRNSSGSNYAQYNISNPNINTNHLYGNYGNPALLHQYASNMNQMQQMQAPALPPKRGTKRNYSDDIVGNNNEGFYENIVRNVPVGKSPNPKLGYAGANASMAVPKRHPMYDRLPDPPRELKIVMRGKQNIGRRDSANYSLTSSQETSSTESESPNMLCSQV</sequence>
<feature type="transmembrane region" description="Helical" evidence="2">
    <location>
        <begin position="361"/>
        <end position="383"/>
    </location>
</feature>